<evidence type="ECO:0008006" key="3">
    <source>
        <dbReference type="Google" id="ProtNLM"/>
    </source>
</evidence>
<comment type="caution">
    <text evidence="1">The sequence shown here is derived from an EMBL/GenBank/DDBJ whole genome shotgun (WGS) entry which is preliminary data.</text>
</comment>
<dbReference type="AlphaFoldDB" id="A0A833WBQ9"/>
<dbReference type="Pfam" id="PF09782">
    <property type="entry name" value="NDUF_B6"/>
    <property type="match status" value="1"/>
</dbReference>
<dbReference type="Proteomes" id="UP000655588">
    <property type="component" value="Unassembled WGS sequence"/>
</dbReference>
<evidence type="ECO:0000313" key="1">
    <source>
        <dbReference type="EMBL" id="KAF3427123.1"/>
    </source>
</evidence>
<protein>
    <recommendedName>
        <fullName evidence="3">NADH dehydrogenase [ubiquinone] 1 beta subcomplex subunit 6</fullName>
    </recommendedName>
</protein>
<organism evidence="1 2">
    <name type="scientific">Frieseomelitta varia</name>
    <dbReference type="NCBI Taxonomy" id="561572"/>
    <lineage>
        <taxon>Eukaryota</taxon>
        <taxon>Metazoa</taxon>
        <taxon>Ecdysozoa</taxon>
        <taxon>Arthropoda</taxon>
        <taxon>Hexapoda</taxon>
        <taxon>Insecta</taxon>
        <taxon>Pterygota</taxon>
        <taxon>Neoptera</taxon>
        <taxon>Endopterygota</taxon>
        <taxon>Hymenoptera</taxon>
        <taxon>Apocrita</taxon>
        <taxon>Aculeata</taxon>
        <taxon>Apoidea</taxon>
        <taxon>Anthophila</taxon>
        <taxon>Apidae</taxon>
        <taxon>Frieseomelitta</taxon>
    </lineage>
</organism>
<dbReference type="GO" id="GO:0006120">
    <property type="term" value="P:mitochondrial electron transport, NADH to ubiquinone"/>
    <property type="evidence" value="ECO:0007669"/>
    <property type="project" value="InterPro"/>
</dbReference>
<proteinExistence type="predicted"/>
<dbReference type="PANTHER" id="PTHR21106">
    <property type="entry name" value="NADH DEHYDROGENASE [UBIQUINONE] 1 BETA SUBCOMPLEX SUBUNIT 6"/>
    <property type="match status" value="1"/>
</dbReference>
<name>A0A833WBQ9_9HYME</name>
<dbReference type="EMBL" id="WNWW01000275">
    <property type="protein sequence ID" value="KAF3427123.1"/>
    <property type="molecule type" value="Genomic_DNA"/>
</dbReference>
<accession>A0A833WBQ9</accession>
<dbReference type="InterPro" id="IPR019174">
    <property type="entry name" value="NADH_DH_b-subcmplx_su6"/>
</dbReference>
<dbReference type="PANTHER" id="PTHR21106:SF2">
    <property type="entry name" value="NADH DEHYDROGENASE [UBIQUINONE] 1 BETA SUBCOMPLEX SUBUNIT 6"/>
    <property type="match status" value="1"/>
</dbReference>
<reference evidence="1" key="1">
    <citation type="submission" date="2019-11" db="EMBL/GenBank/DDBJ databases">
        <title>The nuclear and mitochondrial genomes of Frieseomelitta varia - a highly eusocial stingless bee (Meliponini) with a permanently sterile worker caste.</title>
        <authorList>
            <person name="Freitas F.C.P."/>
            <person name="Lourenco A.P."/>
            <person name="Nunes F.M.F."/>
            <person name="Paschoal A.R."/>
            <person name="Abreu F.C.P."/>
            <person name="Barbin F.O."/>
            <person name="Bataglia L."/>
            <person name="Cardoso-Junior C.A.M."/>
            <person name="Cervoni M.S."/>
            <person name="Silva S.R."/>
            <person name="Dalarmi F."/>
            <person name="Del Lama M.A."/>
            <person name="Depintor T.S."/>
            <person name="Ferreira K.M."/>
            <person name="Goria P.S."/>
            <person name="Jaskot M.C."/>
            <person name="Lago D.C."/>
            <person name="Luna-Lucena D."/>
            <person name="Moda L.M."/>
            <person name="Nascimento L."/>
            <person name="Pedrino M."/>
            <person name="Rabico F.O."/>
            <person name="Sanches F.C."/>
            <person name="Santos D.E."/>
            <person name="Santos C.G."/>
            <person name="Vieira J."/>
            <person name="Lopes T.F."/>
            <person name="Barchuk A.R."/>
            <person name="Hartfelder K."/>
            <person name="Simoes Z.L.P."/>
            <person name="Bitondi M.M.G."/>
            <person name="Pinheiro D.G."/>
        </authorList>
    </citation>
    <scope>NUCLEOTIDE SEQUENCE</scope>
    <source>
        <strain evidence="1">USP_RPSP 00005682</strain>
        <tissue evidence="1">Whole individual</tissue>
    </source>
</reference>
<keyword evidence="2" id="KW-1185">Reference proteome</keyword>
<sequence>MFNPFTMASSNSGGVKVMNIGGRVMNERERLIGMLDEERAWRARFLKSQHLAPDEPLMSKEYYKHYYNPFRRFYRVPLNAFERLLTPVVGAQNALILRYCTAKILMGMCAVYGGWYYYNYNTAVRKLFQYLWQIEYLNIKHTWMRQSGWRKIQTRCVKIPGTKDYKGLEKPPKPFATFGFENSAI</sequence>
<evidence type="ECO:0000313" key="2">
    <source>
        <dbReference type="Proteomes" id="UP000655588"/>
    </source>
</evidence>
<gene>
    <name evidence="1" type="ORF">E2986_09105</name>
</gene>
<dbReference type="GO" id="GO:0005739">
    <property type="term" value="C:mitochondrion"/>
    <property type="evidence" value="ECO:0007669"/>
    <property type="project" value="GOC"/>
</dbReference>